<dbReference type="Pfam" id="PF12799">
    <property type="entry name" value="LRR_4"/>
    <property type="match status" value="1"/>
</dbReference>
<comment type="caution">
    <text evidence="4">The sequence shown here is derived from an EMBL/GenBank/DDBJ whole genome shotgun (WGS) entry which is preliminary data.</text>
</comment>
<dbReference type="Gene3D" id="3.80.10.10">
    <property type="entry name" value="Ribonuclease Inhibitor"/>
    <property type="match status" value="2"/>
</dbReference>
<feature type="compositionally biased region" description="Basic and acidic residues" evidence="3">
    <location>
        <begin position="145"/>
        <end position="157"/>
    </location>
</feature>
<dbReference type="GO" id="GO:0035591">
    <property type="term" value="F:signaling adaptor activity"/>
    <property type="evidence" value="ECO:0007669"/>
    <property type="project" value="TreeGrafter"/>
</dbReference>
<dbReference type="InterPro" id="IPR052574">
    <property type="entry name" value="CDIRP"/>
</dbReference>
<dbReference type="PANTHER" id="PTHR47566:SF1">
    <property type="entry name" value="PROTEIN NUD1"/>
    <property type="match status" value="1"/>
</dbReference>
<dbReference type="SMART" id="SM00365">
    <property type="entry name" value="LRR_SD22"/>
    <property type="match status" value="6"/>
</dbReference>
<feature type="region of interest" description="Disordered" evidence="3">
    <location>
        <begin position="648"/>
        <end position="738"/>
    </location>
</feature>
<dbReference type="SUPFAM" id="SSF52058">
    <property type="entry name" value="L domain-like"/>
    <property type="match status" value="1"/>
</dbReference>
<dbReference type="Proteomes" id="UP001221413">
    <property type="component" value="Unassembled WGS sequence"/>
</dbReference>
<keyword evidence="5" id="KW-1185">Reference proteome</keyword>
<evidence type="ECO:0000313" key="4">
    <source>
        <dbReference type="EMBL" id="KAJ6258958.1"/>
    </source>
</evidence>
<dbReference type="InterPro" id="IPR001611">
    <property type="entry name" value="Leu-rich_rpt"/>
</dbReference>
<evidence type="ECO:0000256" key="3">
    <source>
        <dbReference type="SAM" id="MobiDB-lite"/>
    </source>
</evidence>
<feature type="compositionally biased region" description="Polar residues" evidence="3">
    <location>
        <begin position="158"/>
        <end position="173"/>
    </location>
</feature>
<name>A0AAD6IUT2_DREDA</name>
<feature type="compositionally biased region" description="Acidic residues" evidence="3">
    <location>
        <begin position="1"/>
        <end position="12"/>
    </location>
</feature>
<protein>
    <submittedName>
        <fullName evidence="4">Internalin-I</fullName>
    </submittedName>
</protein>
<feature type="compositionally biased region" description="Basic and acidic residues" evidence="3">
    <location>
        <begin position="230"/>
        <end position="243"/>
    </location>
</feature>
<feature type="region of interest" description="Disordered" evidence="3">
    <location>
        <begin position="1"/>
        <end position="289"/>
    </location>
</feature>
<dbReference type="EMBL" id="JAQGDS010000007">
    <property type="protein sequence ID" value="KAJ6258958.1"/>
    <property type="molecule type" value="Genomic_DNA"/>
</dbReference>
<dbReference type="InterPro" id="IPR025875">
    <property type="entry name" value="Leu-rich_rpt_4"/>
</dbReference>
<feature type="compositionally biased region" description="Polar residues" evidence="3">
    <location>
        <begin position="181"/>
        <end position="198"/>
    </location>
</feature>
<dbReference type="InterPro" id="IPR032675">
    <property type="entry name" value="LRR_dom_sf"/>
</dbReference>
<keyword evidence="1" id="KW-0433">Leucine-rich repeat</keyword>
<feature type="region of interest" description="Disordered" evidence="3">
    <location>
        <begin position="607"/>
        <end position="631"/>
    </location>
</feature>
<dbReference type="GO" id="GO:0031028">
    <property type="term" value="P:septation initiation signaling"/>
    <property type="evidence" value="ECO:0007669"/>
    <property type="project" value="TreeGrafter"/>
</dbReference>
<evidence type="ECO:0000256" key="2">
    <source>
        <dbReference type="ARBA" id="ARBA00022737"/>
    </source>
</evidence>
<dbReference type="GO" id="GO:1902412">
    <property type="term" value="P:regulation of mitotic cytokinesis"/>
    <property type="evidence" value="ECO:0007669"/>
    <property type="project" value="TreeGrafter"/>
</dbReference>
<organism evidence="4 5">
    <name type="scientific">Drechslerella dactyloides</name>
    <name type="common">Nematode-trapping fungus</name>
    <name type="synonym">Arthrobotrys dactyloides</name>
    <dbReference type="NCBI Taxonomy" id="74499"/>
    <lineage>
        <taxon>Eukaryota</taxon>
        <taxon>Fungi</taxon>
        <taxon>Dikarya</taxon>
        <taxon>Ascomycota</taxon>
        <taxon>Pezizomycotina</taxon>
        <taxon>Orbiliomycetes</taxon>
        <taxon>Orbiliales</taxon>
        <taxon>Orbiliaceae</taxon>
        <taxon>Drechslerella</taxon>
    </lineage>
</organism>
<feature type="compositionally biased region" description="Low complexity" evidence="3">
    <location>
        <begin position="684"/>
        <end position="706"/>
    </location>
</feature>
<dbReference type="InterPro" id="IPR003591">
    <property type="entry name" value="Leu-rich_rpt_typical-subtyp"/>
</dbReference>
<feature type="compositionally biased region" description="Basic and acidic residues" evidence="3">
    <location>
        <begin position="64"/>
        <end position="77"/>
    </location>
</feature>
<dbReference type="SMART" id="SM00369">
    <property type="entry name" value="LRR_TYP"/>
    <property type="match status" value="9"/>
</dbReference>
<feature type="compositionally biased region" description="Polar residues" evidence="3">
    <location>
        <begin position="429"/>
        <end position="445"/>
    </location>
</feature>
<feature type="region of interest" description="Disordered" evidence="3">
    <location>
        <begin position="424"/>
        <end position="489"/>
    </location>
</feature>
<sequence>MDMDSFEGEDWVPESQPPAPSPQRSPAGRNPIKAADQARRKSVPTQSFIPRASRIPKAPGAKVLPDRRNRVHDENQKPKPTPVADDNDVKKPEGTPDVFVQAATPTASAQGTMVRRRHSSGEAGAPTIFFEKGSDDLFTPNPLEKIFKQPESRETQDVRPQSSPASNLPSPQSLVEGEPASETSQLNGVAPSTSNFDSTNERFSEADNPFFATDRLAPPATPYRYSPAAEDGRSRDPQRRDPHWGSTPPRPVGQESMEYPSEQLRSSLFREATPSPPGKDGEYLNSISTSAFSDQSPGLNELLHVTSKSEFSKQLFMNQDYTDFQPEQSSLSQNNQIYYATPDRQFLQSAMSGNASVTTTPDTFQHGWSPLRLFSSKHDAHTKATRYRRISQMESDTSSYDEGETSFSRFKPRLSFASTSKRMWDGTPVSCQKSPNPNETRSPDLSRSYCLHPPSPVKENQPKRQKMSLPSARGAINGGQQGDITDDNIEDSKLRYSSVIEGGLSPDDISDLQESTSKLRLEPEINFSRSPPNFSSKPQFSSSLNVILAAKVKHMMPSKVGDMVFDEKRLVWRHQHDKSEDAEREAAILHNRQGIGGKEDVLSDDPFYEISDLPASPNPHAPLRDTNGKINSPTARLILNAFKKQLESRGASSVGASPMKGRSVSPVANKPDQLPSAPIHNAADTSLIDDSLSDTSTSSLRPTSPDFDPQKGRSGKVFTASPSQESSTATSVGADTHNDSLIQGEETLELNRTKNATPVISSAVEGSYIGFTHPQSTPREPLRQYTVSMQASGRQPNGTVVSIRKSEFSFWNTPLTDITYHYLEGDSRMNSGYSGRGYQSRTGRQLRKLNREKGSMAIKNMVKHLTDNDMFGPYWDQNKALQIQKQGIEHVQDLAGFHPNLVEVNLEHNELTHLMGLPSTVRDLKVAGNQLSSLTAWNHLTNLQFLDISRNSIDNLLGLSSLIHLRELKADDNEITSLEGILHLDGLMKVRLRRNRLTSVDLTSSNLRHLKNLDLGFNSIDQISSLHHLPEISSLNLDSNNLHALELPPGQEVRTLRTLNASNNRLTKFDVTPFPNIRTLYLDTNQLEDVAGISGAHHLDSFSIRSQSGALKMPLESLYETRKVYASGNPILSFQVDYYFNNLQYLELASCSIRNLPNNFGRLMSNVRILNLNNNAISDIKPLSGIVRLKKLYLVGNRISNLQKFSNVLRLLPSLSELDLRHNPLTLGFYAVLSKCTDIAIKADEELDPSPFLLQHQNSTEDNRFQCSMTEDTAVARRCYEILIGEQCPQITYLDGLSFDIEQKLRQDRVWDRMTKLGLVFEAPARITNDTEVKV</sequence>
<dbReference type="GO" id="GO:0061499">
    <property type="term" value="C:outer plaque of mitotic spindle pole body"/>
    <property type="evidence" value="ECO:0007669"/>
    <property type="project" value="TreeGrafter"/>
</dbReference>
<gene>
    <name evidence="4" type="ORF">Dda_5853</name>
</gene>
<evidence type="ECO:0000256" key="1">
    <source>
        <dbReference type="ARBA" id="ARBA00022614"/>
    </source>
</evidence>
<feature type="region of interest" description="Disordered" evidence="3">
    <location>
        <begin position="385"/>
        <end position="405"/>
    </location>
</feature>
<accession>A0AAD6IUT2</accession>
<dbReference type="PROSITE" id="PS51450">
    <property type="entry name" value="LRR"/>
    <property type="match status" value="5"/>
</dbReference>
<feature type="compositionally biased region" description="Polar residues" evidence="3">
    <location>
        <begin position="720"/>
        <end position="733"/>
    </location>
</feature>
<proteinExistence type="predicted"/>
<dbReference type="PANTHER" id="PTHR47566">
    <property type="match status" value="1"/>
</dbReference>
<dbReference type="Pfam" id="PF13855">
    <property type="entry name" value="LRR_8"/>
    <property type="match status" value="2"/>
</dbReference>
<keyword evidence="2" id="KW-0677">Repeat</keyword>
<evidence type="ECO:0000313" key="5">
    <source>
        <dbReference type="Proteomes" id="UP001221413"/>
    </source>
</evidence>
<reference evidence="4" key="1">
    <citation type="submission" date="2023-01" db="EMBL/GenBank/DDBJ databases">
        <title>The chitinases involved in constricting ring structure development in the nematode-trapping fungus Drechslerella dactyloides.</title>
        <authorList>
            <person name="Wang R."/>
            <person name="Zhang L."/>
            <person name="Tang P."/>
            <person name="Li S."/>
            <person name="Liang L."/>
        </authorList>
    </citation>
    <scope>NUCLEOTIDE SEQUENCE</scope>
    <source>
        <strain evidence="4">YMF1.00031</strain>
    </source>
</reference>